<keyword evidence="2" id="KW-1185">Reference proteome</keyword>
<dbReference type="AlphaFoldDB" id="A0A2V3VU56"/>
<name>A0A2V3VU56_9BACI</name>
<proteinExistence type="predicted"/>
<evidence type="ECO:0000313" key="1">
    <source>
        <dbReference type="EMBL" id="PXW83545.1"/>
    </source>
</evidence>
<dbReference type="OrthoDB" id="3035098at2"/>
<evidence type="ECO:0000313" key="2">
    <source>
        <dbReference type="Proteomes" id="UP000247978"/>
    </source>
</evidence>
<sequence length="125" mass="14732">MEKVISYDELNLDIELIEEIKGSNREFEIYFSNSVNNKFKLQFNNVFDIRYSVENGFIDRVSKMPVDILRNNRIFMLKNSSYFNNFTYQISGTIPTDNIKHFLLFDRVDTGIELLTTSDPILTKL</sequence>
<gene>
    <name evidence="1" type="ORF">DFR56_11513</name>
</gene>
<comment type="caution">
    <text evidence="1">The sequence shown here is derived from an EMBL/GenBank/DDBJ whole genome shotgun (WGS) entry which is preliminary data.</text>
</comment>
<organism evidence="1 2">
    <name type="scientific">Pseudogracilibacillus auburnensis</name>
    <dbReference type="NCBI Taxonomy" id="1494959"/>
    <lineage>
        <taxon>Bacteria</taxon>
        <taxon>Bacillati</taxon>
        <taxon>Bacillota</taxon>
        <taxon>Bacilli</taxon>
        <taxon>Bacillales</taxon>
        <taxon>Bacillaceae</taxon>
        <taxon>Pseudogracilibacillus</taxon>
    </lineage>
</organism>
<protein>
    <submittedName>
        <fullName evidence="1">Uncharacterized protein</fullName>
    </submittedName>
</protein>
<accession>A0A2V3VU56</accession>
<reference evidence="1 2" key="1">
    <citation type="submission" date="2018-05" db="EMBL/GenBank/DDBJ databases">
        <title>Genomic Encyclopedia of Type Strains, Phase IV (KMG-IV): sequencing the most valuable type-strain genomes for metagenomic binning, comparative biology and taxonomic classification.</title>
        <authorList>
            <person name="Goeker M."/>
        </authorList>
    </citation>
    <scope>NUCLEOTIDE SEQUENCE [LARGE SCALE GENOMIC DNA]</scope>
    <source>
        <strain evidence="1 2">DSM 28556</strain>
    </source>
</reference>
<dbReference type="RefSeq" id="WP_146214320.1">
    <property type="nucleotide sequence ID" value="NZ_JBHUHB010000001.1"/>
</dbReference>
<dbReference type="Proteomes" id="UP000247978">
    <property type="component" value="Unassembled WGS sequence"/>
</dbReference>
<dbReference type="EMBL" id="QJJQ01000015">
    <property type="protein sequence ID" value="PXW83545.1"/>
    <property type="molecule type" value="Genomic_DNA"/>
</dbReference>